<dbReference type="AlphaFoldDB" id="A0A7S3B5R7"/>
<dbReference type="Gene3D" id="2.20.70.10">
    <property type="match status" value="1"/>
</dbReference>
<dbReference type="EMBL" id="HBHX01043211">
    <property type="protein sequence ID" value="CAE0123233.1"/>
    <property type="molecule type" value="Transcribed_RNA"/>
</dbReference>
<evidence type="ECO:0000256" key="1">
    <source>
        <dbReference type="SAM" id="MobiDB-lite"/>
    </source>
</evidence>
<dbReference type="InterPro" id="IPR001202">
    <property type="entry name" value="WW_dom"/>
</dbReference>
<feature type="compositionally biased region" description="Polar residues" evidence="1">
    <location>
        <begin position="119"/>
        <end position="130"/>
    </location>
</feature>
<accession>A0A7S3B5R7</accession>
<evidence type="ECO:0000313" key="3">
    <source>
        <dbReference type="EMBL" id="CAE0123233.1"/>
    </source>
</evidence>
<proteinExistence type="predicted"/>
<dbReference type="SMART" id="SM00456">
    <property type="entry name" value="WW"/>
    <property type="match status" value="1"/>
</dbReference>
<sequence length="180" mass="18979">MTGLSTHDEGLPDGWEEVQDDAGRVYWWNVTTNETTWTRPVKVIATRGVAAGYVQKVTNGDGAGTVTPKPTALNLERIGTSSGGVAQLSARFSNLSTSGGSKATPVAKHGSAELATPPDMSSRTSATSVSALKKLQEAKEFLAQRDTAGTLASDIPTPPNLKPSSRGERADRPPKVNLYE</sequence>
<dbReference type="InterPro" id="IPR036020">
    <property type="entry name" value="WW_dom_sf"/>
</dbReference>
<reference evidence="3" key="1">
    <citation type="submission" date="2021-01" db="EMBL/GenBank/DDBJ databases">
        <authorList>
            <person name="Corre E."/>
            <person name="Pelletier E."/>
            <person name="Niang G."/>
            <person name="Scheremetjew M."/>
            <person name="Finn R."/>
            <person name="Kale V."/>
            <person name="Holt S."/>
            <person name="Cochrane G."/>
            <person name="Meng A."/>
            <person name="Brown T."/>
            <person name="Cohen L."/>
        </authorList>
    </citation>
    <scope>NUCLEOTIDE SEQUENCE</scope>
    <source>
        <strain evidence="3">CCMP281</strain>
    </source>
</reference>
<feature type="region of interest" description="Disordered" evidence="1">
    <location>
        <begin position="95"/>
        <end position="180"/>
    </location>
</feature>
<dbReference type="Pfam" id="PF00397">
    <property type="entry name" value="WW"/>
    <property type="match status" value="1"/>
</dbReference>
<feature type="domain" description="WW" evidence="2">
    <location>
        <begin position="9"/>
        <end position="42"/>
    </location>
</feature>
<evidence type="ECO:0000259" key="2">
    <source>
        <dbReference type="PROSITE" id="PS50020"/>
    </source>
</evidence>
<organism evidence="3">
    <name type="scientific">Haptolina ericina</name>
    <dbReference type="NCBI Taxonomy" id="156174"/>
    <lineage>
        <taxon>Eukaryota</taxon>
        <taxon>Haptista</taxon>
        <taxon>Haptophyta</taxon>
        <taxon>Prymnesiophyceae</taxon>
        <taxon>Prymnesiales</taxon>
        <taxon>Prymnesiaceae</taxon>
        <taxon>Haptolina</taxon>
    </lineage>
</organism>
<dbReference type="CDD" id="cd00201">
    <property type="entry name" value="WW"/>
    <property type="match status" value="1"/>
</dbReference>
<name>A0A7S3B5R7_9EUKA</name>
<protein>
    <recommendedName>
        <fullName evidence="2">WW domain-containing protein</fullName>
    </recommendedName>
</protein>
<feature type="compositionally biased region" description="Basic and acidic residues" evidence="1">
    <location>
        <begin position="134"/>
        <end position="143"/>
    </location>
</feature>
<feature type="compositionally biased region" description="Basic and acidic residues" evidence="1">
    <location>
        <begin position="165"/>
        <end position="174"/>
    </location>
</feature>
<dbReference type="SUPFAM" id="SSF51045">
    <property type="entry name" value="WW domain"/>
    <property type="match status" value="1"/>
</dbReference>
<dbReference type="PROSITE" id="PS50020">
    <property type="entry name" value="WW_DOMAIN_2"/>
    <property type="match status" value="1"/>
</dbReference>
<dbReference type="PROSITE" id="PS01159">
    <property type="entry name" value="WW_DOMAIN_1"/>
    <property type="match status" value="1"/>
</dbReference>
<gene>
    <name evidence="3" type="ORF">HERI1096_LOCUS23935</name>
</gene>